<organism evidence="1 2">
    <name type="scientific">Rhodobium orientis</name>
    <dbReference type="NCBI Taxonomy" id="34017"/>
    <lineage>
        <taxon>Bacteria</taxon>
        <taxon>Pseudomonadati</taxon>
        <taxon>Pseudomonadota</taxon>
        <taxon>Alphaproteobacteria</taxon>
        <taxon>Hyphomicrobiales</taxon>
        <taxon>Rhodobiaceae</taxon>
        <taxon>Rhodobium</taxon>
    </lineage>
</organism>
<sequence length="754" mass="81647">MERQVNVVQNQKLPSSELLRVQDFAREAVDHVVRDAIVSGRAFTGMGVSEDGPTGVTVDAGRLWLGGPVHTYAGDALDLFSLKAAQHMTKVAIVAWGADVSTDIATRTIMTNTETRQTTEQQVATTRLRNVSVQALGGADDPNPQLPAISSSVLLIAVVTMDTAGIVSIEMQEQHRLPNLADIENRTEALEAFRNDYEPIISGIASDVASIAGSEPVVSADQFSGALREIARLREQVNLPDSYTGSGSDSFLTADESNLSDLDSLVRVEEGVRFPYANDSGHLPVDLANANDPKATIVGNILLPKWSGVTRLAVPGKDGSVAVSAYETQETTFKRKVISRTVTSLGAPHLACTNSRAWWSDVTWYNQTTFARHGEVFVVLGENVRAGKHNQPKFTRYAKLKKDTITDTYWYPVENTITITGTITAQDFVAPATGWLVDIPLYFSSLGRIGPVNVLLTKTLSNGDPDVNAVIGEAVLDVEDLKLYPHKTSVPITPVFTEIGERYAIVIVTTGDHRLVTAPGAKYTAGALRQGVAGSFLQGDLTKDLKFNLVYAQFERGNVVLNLKACNLDGGIGGIEIIAGQVVPDGTSLVYEINPGDGWVSIDQAAADAAVFANLPAIVDVRVTMLGSTDLMPGVNLDDATIRLMRSANVFKHFSTERLLAAPTSTVEVRWLLEGWNEARHTFDCALRIGGAIEAWDSMEEITLKDEPDIEGRIERVFTFNLDAPTDRYEIVVDGTTTTPLDLFHGARRDDVAL</sequence>
<dbReference type="Proteomes" id="UP000249299">
    <property type="component" value="Unassembled WGS sequence"/>
</dbReference>
<accession>A0A327JKJ3</accession>
<proteinExistence type="predicted"/>
<evidence type="ECO:0008006" key="3">
    <source>
        <dbReference type="Google" id="ProtNLM"/>
    </source>
</evidence>
<evidence type="ECO:0000313" key="2">
    <source>
        <dbReference type="Proteomes" id="UP000249299"/>
    </source>
</evidence>
<dbReference type="AlphaFoldDB" id="A0A327JKJ3"/>
<keyword evidence="2" id="KW-1185">Reference proteome</keyword>
<dbReference type="EMBL" id="NPEV01000028">
    <property type="protein sequence ID" value="RAI26611.1"/>
    <property type="molecule type" value="Genomic_DNA"/>
</dbReference>
<gene>
    <name evidence="1" type="ORF">CH339_13500</name>
</gene>
<name>A0A327JKJ3_9HYPH</name>
<comment type="caution">
    <text evidence="1">The sequence shown here is derived from an EMBL/GenBank/DDBJ whole genome shotgun (WGS) entry which is preliminary data.</text>
</comment>
<evidence type="ECO:0000313" key="1">
    <source>
        <dbReference type="EMBL" id="RAI26611.1"/>
    </source>
</evidence>
<dbReference type="RefSeq" id="WP_111434887.1">
    <property type="nucleotide sequence ID" value="NZ_JACIGG010000004.1"/>
</dbReference>
<reference evidence="1 2" key="1">
    <citation type="submission" date="2017-07" db="EMBL/GenBank/DDBJ databases">
        <title>Draft Genome Sequences of Select Purple Nonsulfur Bacteria.</title>
        <authorList>
            <person name="Lasarre B."/>
            <person name="Mckinlay J.B."/>
        </authorList>
    </citation>
    <scope>NUCLEOTIDE SEQUENCE [LARGE SCALE GENOMIC DNA]</scope>
    <source>
        <strain evidence="1 2">DSM 11290</strain>
    </source>
</reference>
<dbReference type="OrthoDB" id="7784140at2"/>
<protein>
    <recommendedName>
        <fullName evidence="3">DUF4815 domain-containing protein</fullName>
    </recommendedName>
</protein>